<dbReference type="AlphaFoldDB" id="D1MEK1"/>
<dbReference type="GO" id="GO:0005886">
    <property type="term" value="C:plasma membrane"/>
    <property type="evidence" value="ECO:0007669"/>
    <property type="project" value="TreeGrafter"/>
</dbReference>
<dbReference type="Gene3D" id="3.40.390.10">
    <property type="entry name" value="Collagenase (Catalytic Domain)"/>
    <property type="match status" value="1"/>
</dbReference>
<accession>D1MEK1</accession>
<name>D1MEK1_EUMPO</name>
<dbReference type="EMBL" id="GU136246">
    <property type="protein sequence ID" value="ACZ37407.1"/>
    <property type="molecule type" value="mRNA"/>
</dbReference>
<feature type="non-terminal residue" evidence="2">
    <location>
        <position position="1"/>
    </location>
</feature>
<organism evidence="2">
    <name type="scientific">Eumenes pomiformis</name>
    <name type="common">Potter wasp</name>
    <name type="synonym">Vespa pomiformis</name>
    <dbReference type="NCBI Taxonomy" id="693051"/>
    <lineage>
        <taxon>Eukaryota</taxon>
        <taxon>Metazoa</taxon>
        <taxon>Ecdysozoa</taxon>
        <taxon>Arthropoda</taxon>
        <taxon>Hexapoda</taxon>
        <taxon>Insecta</taxon>
        <taxon>Pterygota</taxon>
        <taxon>Neoptera</taxon>
        <taxon>Endopterygota</taxon>
        <taxon>Hymenoptera</taxon>
        <taxon>Apocrita</taxon>
        <taxon>Aculeata</taxon>
        <taxon>Vespoidea</taxon>
        <taxon>Vespidae</taxon>
        <taxon>Eumeninae</taxon>
        <taxon>Eumenes</taxon>
    </lineage>
</organism>
<sequence>DQVDKDLEKIRPLPKSNAVRTLYENIADVMAIKTGMEAFKKLLWESDGKCRILPHMKDYTCEKLFFVSYAATFCSNIPTWALLKHTQMGTHSTPRLRVNVPLANMEEFRTAFKCPKNSPMVAQHRCTVF</sequence>
<dbReference type="Pfam" id="PF01431">
    <property type="entry name" value="Peptidase_M13"/>
    <property type="match status" value="1"/>
</dbReference>
<proteinExistence type="evidence at transcript level"/>
<protein>
    <submittedName>
        <fullName evidence="2">Putative metallopeptidase</fullName>
    </submittedName>
</protein>
<gene>
    <name evidence="2" type="primary">MP3</name>
</gene>
<dbReference type="SUPFAM" id="SSF55486">
    <property type="entry name" value="Metalloproteases ('zincins'), catalytic domain"/>
    <property type="match status" value="1"/>
</dbReference>
<evidence type="ECO:0000313" key="2">
    <source>
        <dbReference type="EMBL" id="ACZ37407.1"/>
    </source>
</evidence>
<dbReference type="PANTHER" id="PTHR11733:SF241">
    <property type="entry name" value="GH26575P-RELATED"/>
    <property type="match status" value="1"/>
</dbReference>
<dbReference type="InterPro" id="IPR024079">
    <property type="entry name" value="MetalloPept_cat_dom_sf"/>
</dbReference>
<dbReference type="PANTHER" id="PTHR11733">
    <property type="entry name" value="ZINC METALLOPROTEASE FAMILY M13 NEPRILYSIN-RELATED"/>
    <property type="match status" value="1"/>
</dbReference>
<dbReference type="InterPro" id="IPR000718">
    <property type="entry name" value="Peptidase_M13"/>
</dbReference>
<dbReference type="PROSITE" id="PS51885">
    <property type="entry name" value="NEPRILYSIN"/>
    <property type="match status" value="1"/>
</dbReference>
<dbReference type="GO" id="GO:0004222">
    <property type="term" value="F:metalloendopeptidase activity"/>
    <property type="evidence" value="ECO:0007669"/>
    <property type="project" value="InterPro"/>
</dbReference>
<feature type="domain" description="Peptidase M13 C-terminal" evidence="1">
    <location>
        <begin position="15"/>
        <end position="128"/>
    </location>
</feature>
<reference evidence="2" key="1">
    <citation type="journal article" date="2010" name="Toxicon">
        <title>Differential gene expression profiles in the venom gland/sac of Eumenes pomiformis (Hymenoptera: Eumenidae).</title>
        <authorList>
            <person name="Baek J.H."/>
            <person name="Lee S.H."/>
        </authorList>
    </citation>
    <scope>NUCLEOTIDE SEQUENCE</scope>
</reference>
<evidence type="ECO:0000259" key="1">
    <source>
        <dbReference type="Pfam" id="PF01431"/>
    </source>
</evidence>
<dbReference type="InterPro" id="IPR018497">
    <property type="entry name" value="Peptidase_M13_C"/>
</dbReference>
<dbReference type="GO" id="GO:0016485">
    <property type="term" value="P:protein processing"/>
    <property type="evidence" value="ECO:0007669"/>
    <property type="project" value="TreeGrafter"/>
</dbReference>